<dbReference type="Gramene" id="ONK66571">
    <property type="protein sequence ID" value="ONK66571"/>
    <property type="gene ID" value="A4U43_C06F9660"/>
</dbReference>
<accession>A0A5P1EPU1</accession>
<feature type="compositionally biased region" description="Gly residues" evidence="1">
    <location>
        <begin position="16"/>
        <end position="40"/>
    </location>
</feature>
<feature type="region of interest" description="Disordered" evidence="1">
    <location>
        <begin position="16"/>
        <end position="75"/>
    </location>
</feature>
<organism evidence="2 3">
    <name type="scientific">Asparagus officinalis</name>
    <name type="common">Garden asparagus</name>
    <dbReference type="NCBI Taxonomy" id="4686"/>
    <lineage>
        <taxon>Eukaryota</taxon>
        <taxon>Viridiplantae</taxon>
        <taxon>Streptophyta</taxon>
        <taxon>Embryophyta</taxon>
        <taxon>Tracheophyta</taxon>
        <taxon>Spermatophyta</taxon>
        <taxon>Magnoliopsida</taxon>
        <taxon>Liliopsida</taxon>
        <taxon>Asparagales</taxon>
        <taxon>Asparagaceae</taxon>
        <taxon>Asparagoideae</taxon>
        <taxon>Asparagus</taxon>
    </lineage>
</organism>
<reference evidence="3" key="1">
    <citation type="journal article" date="2017" name="Nat. Commun.">
        <title>The asparagus genome sheds light on the origin and evolution of a young Y chromosome.</title>
        <authorList>
            <person name="Harkess A."/>
            <person name="Zhou J."/>
            <person name="Xu C."/>
            <person name="Bowers J.E."/>
            <person name="Van der Hulst R."/>
            <person name="Ayyampalayam S."/>
            <person name="Mercati F."/>
            <person name="Riccardi P."/>
            <person name="McKain M.R."/>
            <person name="Kakrana A."/>
            <person name="Tang H."/>
            <person name="Ray J."/>
            <person name="Groenendijk J."/>
            <person name="Arikit S."/>
            <person name="Mathioni S.M."/>
            <person name="Nakano M."/>
            <person name="Shan H."/>
            <person name="Telgmann-Rauber A."/>
            <person name="Kanno A."/>
            <person name="Yue Z."/>
            <person name="Chen H."/>
            <person name="Li W."/>
            <person name="Chen Y."/>
            <person name="Xu X."/>
            <person name="Zhang Y."/>
            <person name="Luo S."/>
            <person name="Chen H."/>
            <person name="Gao J."/>
            <person name="Mao Z."/>
            <person name="Pires J.C."/>
            <person name="Luo M."/>
            <person name="Kudrna D."/>
            <person name="Wing R.A."/>
            <person name="Meyers B.C."/>
            <person name="Yi K."/>
            <person name="Kong H."/>
            <person name="Lavrijsen P."/>
            <person name="Sunseri F."/>
            <person name="Falavigna A."/>
            <person name="Ye Y."/>
            <person name="Leebens-Mack J.H."/>
            <person name="Chen G."/>
        </authorList>
    </citation>
    <scope>NUCLEOTIDE SEQUENCE [LARGE SCALE GENOMIC DNA]</scope>
    <source>
        <strain evidence="3">cv. DH0086</strain>
    </source>
</reference>
<evidence type="ECO:0000256" key="1">
    <source>
        <dbReference type="SAM" id="MobiDB-lite"/>
    </source>
</evidence>
<name>A0A5P1EPU1_ASPOF</name>
<sequence>MGLAVAGVGKRARGGVGARRGFVGDGGQAGAAGGQAGPGGWASEREMEEREGLLRGIERRAMGSSGLQGGGERRAEEAAVVDGVWTGGCSWGGGGSQRGSKWHGGRLGDGLAAEMKGKEWAVDSGTAE</sequence>
<dbReference type="AlphaFoldDB" id="A0A5P1EPU1"/>
<feature type="compositionally biased region" description="Basic and acidic residues" evidence="1">
    <location>
        <begin position="43"/>
        <end position="61"/>
    </location>
</feature>
<protein>
    <submittedName>
        <fullName evidence="2">Uncharacterized protein</fullName>
    </submittedName>
</protein>
<dbReference type="EMBL" id="CM007386">
    <property type="protein sequence ID" value="ONK66571.1"/>
    <property type="molecule type" value="Genomic_DNA"/>
</dbReference>
<evidence type="ECO:0000313" key="3">
    <source>
        <dbReference type="Proteomes" id="UP000243459"/>
    </source>
</evidence>
<gene>
    <name evidence="2" type="ORF">A4U43_C06F9660</name>
</gene>
<proteinExistence type="predicted"/>
<evidence type="ECO:0000313" key="2">
    <source>
        <dbReference type="EMBL" id="ONK66571.1"/>
    </source>
</evidence>
<keyword evidence="3" id="KW-1185">Reference proteome</keyword>
<dbReference type="Proteomes" id="UP000243459">
    <property type="component" value="Chromosome 6"/>
</dbReference>